<name>A0A4V2G1E5_9BACT</name>
<dbReference type="RefSeq" id="WP_130425306.1">
    <property type="nucleotide sequence ID" value="NZ_SHKW01000008.1"/>
</dbReference>
<dbReference type="EMBL" id="SHKW01000008">
    <property type="protein sequence ID" value="RZU28916.1"/>
    <property type="molecule type" value="Genomic_DNA"/>
</dbReference>
<dbReference type="AlphaFoldDB" id="A0A4V2G1E5"/>
<evidence type="ECO:0000313" key="2">
    <source>
        <dbReference type="Proteomes" id="UP000292958"/>
    </source>
</evidence>
<dbReference type="Proteomes" id="UP000292958">
    <property type="component" value="Unassembled WGS sequence"/>
</dbReference>
<comment type="caution">
    <text evidence="1">The sequence shown here is derived from an EMBL/GenBank/DDBJ whole genome shotgun (WGS) entry which is preliminary data.</text>
</comment>
<proteinExistence type="predicted"/>
<protein>
    <submittedName>
        <fullName evidence="1">Uncharacterized protein</fullName>
    </submittedName>
</protein>
<evidence type="ECO:0000313" key="1">
    <source>
        <dbReference type="EMBL" id="RZU28916.1"/>
    </source>
</evidence>
<keyword evidence="2" id="KW-1185">Reference proteome</keyword>
<reference evidence="1 2" key="1">
    <citation type="submission" date="2019-02" db="EMBL/GenBank/DDBJ databases">
        <title>Genomic Encyclopedia of Archaeal and Bacterial Type Strains, Phase II (KMG-II): from individual species to whole genera.</title>
        <authorList>
            <person name="Goeker M."/>
        </authorList>
    </citation>
    <scope>NUCLEOTIDE SEQUENCE [LARGE SCALE GENOMIC DNA]</scope>
    <source>
        <strain evidence="1 2">DSM 18101</strain>
    </source>
</reference>
<gene>
    <name evidence="1" type="ORF">BDD14_6501</name>
</gene>
<accession>A0A4V2G1E5</accession>
<organism evidence="1 2">
    <name type="scientific">Edaphobacter modestus</name>
    <dbReference type="NCBI Taxonomy" id="388466"/>
    <lineage>
        <taxon>Bacteria</taxon>
        <taxon>Pseudomonadati</taxon>
        <taxon>Acidobacteriota</taxon>
        <taxon>Terriglobia</taxon>
        <taxon>Terriglobales</taxon>
        <taxon>Acidobacteriaceae</taxon>
        <taxon>Edaphobacter</taxon>
    </lineage>
</organism>
<sequence>MGDKAVVSIKQETDGNGPNLCINLHAHWKGPHVAIDLREGLNRGRWDQTGFLAKNILCEIVRGFEDDDCRHGISASVWTCSEDAEFDLDRPLIMVDPAAQTVTIQGHPSIPFPEYIELSDEKLLTLMGGCLDGPDCPACASRREFYAQYPFKEDVGVFHKPPFEKLINPARRIREDLIEGEDSEDAP</sequence>